<accession>A0ABX1SAX6</accession>
<protein>
    <submittedName>
        <fullName evidence="1">FAD-dependent monooxygenase</fullName>
    </submittedName>
</protein>
<keyword evidence="2" id="KW-1185">Reference proteome</keyword>
<gene>
    <name evidence="1" type="ORF">HF526_13225</name>
</gene>
<dbReference type="RefSeq" id="WP_169381703.1">
    <property type="nucleotide sequence ID" value="NZ_JAAXLA010000020.1"/>
</dbReference>
<dbReference type="GO" id="GO:0004497">
    <property type="term" value="F:monooxygenase activity"/>
    <property type="evidence" value="ECO:0007669"/>
    <property type="project" value="UniProtKB-KW"/>
</dbReference>
<dbReference type="EMBL" id="JAAXLA010000020">
    <property type="protein sequence ID" value="NMH98265.1"/>
    <property type="molecule type" value="Genomic_DNA"/>
</dbReference>
<sequence length="455" mass="47873">MGTSQTTVIVGGSIAGLLAAAAASPASEAVTIVERDDLPAGPEHRRGVPQGTQVHALLAVGQQNMERLLPGIVAELQEAGGTLVDGPGDLAVYTASGWTGRAPSDAKVVCARRPLIEWVIRKRVLTLPNVTVLKGNVTGLVANEDRTRVVGVSLRGADDVPADLVIDASGRSSKAPTWISDLGYDAPGEQELRSYVGYTTVPVRLPEDALPTGVAGVLSHPHPRNLRGGSVVPCDNGLHLVSALSMMNVDPPRDMPSLLEFVDRAASPVVGQVARTAEPVGDVVAYRMPGSRRRLWERLERRPEGFVAIGDAVMSFNPLYGQGMSLAAVEAVLLADTLADVSDLREPGLAGRIQGNFTATIETVFGIVVGTDSAYEGAELDGIEPPSADAAAFKKALSELATEDAEVSLAVKYVGHYFKPELLTAPAIREKVERWITEGRTSSKLDPTTIPGPVG</sequence>
<evidence type="ECO:0000313" key="1">
    <source>
        <dbReference type="EMBL" id="NMH98265.1"/>
    </source>
</evidence>
<dbReference type="PANTHER" id="PTHR43422:SF3">
    <property type="entry name" value="THIAMINE THIAZOLE SYNTHASE"/>
    <property type="match status" value="1"/>
</dbReference>
<dbReference type="Proteomes" id="UP000820669">
    <property type="component" value="Unassembled WGS sequence"/>
</dbReference>
<comment type="caution">
    <text evidence="1">The sequence shown here is derived from an EMBL/GenBank/DDBJ whole genome shotgun (WGS) entry which is preliminary data.</text>
</comment>
<proteinExistence type="predicted"/>
<dbReference type="Gene3D" id="3.50.50.60">
    <property type="entry name" value="FAD/NAD(P)-binding domain"/>
    <property type="match status" value="1"/>
</dbReference>
<dbReference type="Pfam" id="PF12831">
    <property type="entry name" value="FAD_oxidored"/>
    <property type="match status" value="1"/>
</dbReference>
<dbReference type="PANTHER" id="PTHR43422">
    <property type="entry name" value="THIAMINE THIAZOLE SYNTHASE"/>
    <property type="match status" value="1"/>
</dbReference>
<dbReference type="SUPFAM" id="SSF51905">
    <property type="entry name" value="FAD/NAD(P)-binding domain"/>
    <property type="match status" value="1"/>
</dbReference>
<keyword evidence="1" id="KW-0560">Oxidoreductase</keyword>
<reference evidence="1 2" key="1">
    <citation type="submission" date="2020-04" db="EMBL/GenBank/DDBJ databases">
        <authorList>
            <person name="Klaysubun C."/>
            <person name="Duangmal K."/>
            <person name="Lipun K."/>
        </authorList>
    </citation>
    <scope>NUCLEOTIDE SEQUENCE [LARGE SCALE GENOMIC DNA]</scope>
    <source>
        <strain evidence="1 2">K10HN5</strain>
    </source>
</reference>
<name>A0ABX1SAX6_9PSEU</name>
<dbReference type="InterPro" id="IPR036188">
    <property type="entry name" value="FAD/NAD-bd_sf"/>
</dbReference>
<organism evidence="1 2">
    <name type="scientific">Pseudonocardia acidicola</name>
    <dbReference type="NCBI Taxonomy" id="2724939"/>
    <lineage>
        <taxon>Bacteria</taxon>
        <taxon>Bacillati</taxon>
        <taxon>Actinomycetota</taxon>
        <taxon>Actinomycetes</taxon>
        <taxon>Pseudonocardiales</taxon>
        <taxon>Pseudonocardiaceae</taxon>
        <taxon>Pseudonocardia</taxon>
    </lineage>
</organism>
<keyword evidence="1" id="KW-0503">Monooxygenase</keyword>
<evidence type="ECO:0000313" key="2">
    <source>
        <dbReference type="Proteomes" id="UP000820669"/>
    </source>
</evidence>